<dbReference type="SUPFAM" id="SSF52540">
    <property type="entry name" value="P-loop containing nucleoside triphosphate hydrolases"/>
    <property type="match status" value="1"/>
</dbReference>
<dbReference type="GO" id="GO:0016887">
    <property type="term" value="F:ATP hydrolysis activity"/>
    <property type="evidence" value="ECO:0007669"/>
    <property type="project" value="InterPro"/>
</dbReference>
<keyword evidence="2" id="KW-0547">Nucleotide-binding</keyword>
<reference evidence="5 7" key="1">
    <citation type="submission" date="2015-09" db="EMBL/GenBank/DDBJ databases">
        <authorList>
            <consortium name="Pathogen Informatics"/>
        </authorList>
    </citation>
    <scope>NUCLEOTIDE SEQUENCE [LARGE SCALE GENOMIC DNA]</scope>
    <source>
        <strain evidence="5 7">2789STDY5834939</strain>
    </source>
</reference>
<dbReference type="EMBL" id="QVME01000003">
    <property type="protein sequence ID" value="RGE68212.1"/>
    <property type="molecule type" value="Genomic_DNA"/>
</dbReference>
<name>A0A174MQX5_9FIRM</name>
<dbReference type="InterPro" id="IPR027417">
    <property type="entry name" value="P-loop_NTPase"/>
</dbReference>
<dbReference type="PANTHER" id="PTHR42939:SF1">
    <property type="entry name" value="ABC TRANSPORTER ATP-BINDING PROTEIN ALBC-RELATED"/>
    <property type="match status" value="1"/>
</dbReference>
<dbReference type="EMBL" id="CZBE01000003">
    <property type="protein sequence ID" value="CUP38822.1"/>
    <property type="molecule type" value="Genomic_DNA"/>
</dbReference>
<dbReference type="Proteomes" id="UP000260828">
    <property type="component" value="Unassembled WGS sequence"/>
</dbReference>
<dbReference type="PROSITE" id="PS50893">
    <property type="entry name" value="ABC_TRANSPORTER_2"/>
    <property type="match status" value="1"/>
</dbReference>
<organism evidence="5 7">
    <name type="scientific">Anaerotruncus colihominis</name>
    <dbReference type="NCBI Taxonomy" id="169435"/>
    <lineage>
        <taxon>Bacteria</taxon>
        <taxon>Bacillati</taxon>
        <taxon>Bacillota</taxon>
        <taxon>Clostridia</taxon>
        <taxon>Eubacteriales</taxon>
        <taxon>Oscillospiraceae</taxon>
        <taxon>Anaerotruncus</taxon>
    </lineage>
</organism>
<evidence type="ECO:0000313" key="6">
    <source>
        <dbReference type="EMBL" id="RGE68212.1"/>
    </source>
</evidence>
<keyword evidence="3 5" id="KW-0067">ATP-binding</keyword>
<evidence type="ECO:0000259" key="4">
    <source>
        <dbReference type="PROSITE" id="PS50893"/>
    </source>
</evidence>
<keyword evidence="5" id="KW-0378">Hydrolase</keyword>
<evidence type="ECO:0000313" key="8">
    <source>
        <dbReference type="Proteomes" id="UP000260828"/>
    </source>
</evidence>
<dbReference type="CDD" id="cd03230">
    <property type="entry name" value="ABC_DR_subfamily_A"/>
    <property type="match status" value="1"/>
</dbReference>
<dbReference type="RefSeq" id="WP_055244111.1">
    <property type="nucleotide sequence ID" value="NZ_CABIWA010000006.1"/>
</dbReference>
<keyword evidence="1" id="KW-0813">Transport</keyword>
<dbReference type="SMART" id="SM00382">
    <property type="entry name" value="AAA"/>
    <property type="match status" value="1"/>
</dbReference>
<dbReference type="OrthoDB" id="9804819at2"/>
<dbReference type="Proteomes" id="UP000095765">
    <property type="component" value="Unassembled WGS sequence"/>
</dbReference>
<feature type="domain" description="ABC transporter" evidence="4">
    <location>
        <begin position="2"/>
        <end position="227"/>
    </location>
</feature>
<accession>A0A174MQX5</accession>
<evidence type="ECO:0000313" key="7">
    <source>
        <dbReference type="Proteomes" id="UP000095765"/>
    </source>
</evidence>
<protein>
    <submittedName>
        <fullName evidence="6">ABC transporter ATP-binding protein</fullName>
    </submittedName>
    <submittedName>
        <fullName evidence="5">Methionine import ATP-binding protein MetN</fullName>
        <ecNumber evidence="5">3.6.3.-</ecNumber>
    </submittedName>
</protein>
<dbReference type="Gene3D" id="3.40.50.300">
    <property type="entry name" value="P-loop containing nucleotide triphosphate hydrolases"/>
    <property type="match status" value="1"/>
</dbReference>
<dbReference type="InterPro" id="IPR003593">
    <property type="entry name" value="AAA+_ATPase"/>
</dbReference>
<evidence type="ECO:0000256" key="3">
    <source>
        <dbReference type="ARBA" id="ARBA00022840"/>
    </source>
</evidence>
<dbReference type="PANTHER" id="PTHR42939">
    <property type="entry name" value="ABC TRANSPORTER ATP-BINDING PROTEIN ALBC-RELATED"/>
    <property type="match status" value="1"/>
</dbReference>
<dbReference type="InterPro" id="IPR051782">
    <property type="entry name" value="ABC_Transporter_VariousFunc"/>
</dbReference>
<reference evidence="6 8" key="2">
    <citation type="submission" date="2018-08" db="EMBL/GenBank/DDBJ databases">
        <title>A genome reference for cultivated species of the human gut microbiota.</title>
        <authorList>
            <person name="Zou Y."/>
            <person name="Xue W."/>
            <person name="Luo G."/>
        </authorList>
    </citation>
    <scope>NUCLEOTIDE SEQUENCE [LARGE SCALE GENOMIC DNA]</scope>
    <source>
        <strain evidence="6 8">TF05-12AC</strain>
    </source>
</reference>
<gene>
    <name evidence="5" type="primary">metN_1</name>
    <name evidence="6" type="ORF">DXC40_07650</name>
    <name evidence="5" type="ORF">ERS852551_00651</name>
</gene>
<proteinExistence type="predicted"/>
<dbReference type="InterPro" id="IPR003439">
    <property type="entry name" value="ABC_transporter-like_ATP-bd"/>
</dbReference>
<evidence type="ECO:0000313" key="5">
    <source>
        <dbReference type="EMBL" id="CUP38822.1"/>
    </source>
</evidence>
<sequence length="299" mass="32614">MIEAQNLVKCFGDFTALSSLTTSIPRGSVYGLVGSNGSGKSTFLRLCAGVYMPDGGSIAVDGQKVYENTAVKQTVFFIADDLYFLPQSSLRDMARFYAQSYPGYSQERFERLLGVFPLDPAAKLATFSKGMKRQAALVLALACRPKLLLLDEAFDGLDPVARGAARRLLSDGVAEYGMTVLITSHNLRELEDLCNHVGLLHRGHILFEREIDELRLGFCKVQAVFPQGVSDETLRGLDVLQSSRSGSMISLVVRGSSDSAADFLLAQGAVFAEGVPLTLEEVFIHEMEAVGYDYNSILF</sequence>
<dbReference type="Pfam" id="PF00005">
    <property type="entry name" value="ABC_tran"/>
    <property type="match status" value="1"/>
</dbReference>
<dbReference type="AlphaFoldDB" id="A0A174MQX5"/>
<dbReference type="GO" id="GO:0005524">
    <property type="term" value="F:ATP binding"/>
    <property type="evidence" value="ECO:0007669"/>
    <property type="project" value="UniProtKB-KW"/>
</dbReference>
<evidence type="ECO:0000256" key="1">
    <source>
        <dbReference type="ARBA" id="ARBA00022448"/>
    </source>
</evidence>
<evidence type="ECO:0000256" key="2">
    <source>
        <dbReference type="ARBA" id="ARBA00022741"/>
    </source>
</evidence>
<dbReference type="EC" id="3.6.3.-" evidence="5"/>